<protein>
    <submittedName>
        <fullName evidence="1">Uncharacterized protein</fullName>
    </submittedName>
</protein>
<name>A0A5B7HMV0_PORTR</name>
<dbReference type="AlphaFoldDB" id="A0A5B7HMV0"/>
<comment type="caution">
    <text evidence="1">The sequence shown here is derived from an EMBL/GenBank/DDBJ whole genome shotgun (WGS) entry which is preliminary data.</text>
</comment>
<sequence>MGPNMGTTINKIACATDGVEAGQRFPYILQRQHVTVEVRRWGDRDDGVVGGEQRLSLLLCYPICFTSDSPAYPNLVRAKSAEGVQSTLFLFYPMNSYPLLLSPKCPLITAGLKEEVSRALNPPSVMLRGRGSRELYSQYGSVKGD</sequence>
<evidence type="ECO:0000313" key="2">
    <source>
        <dbReference type="Proteomes" id="UP000324222"/>
    </source>
</evidence>
<accession>A0A5B7HMV0</accession>
<gene>
    <name evidence="1" type="ORF">E2C01_065720</name>
</gene>
<dbReference type="Proteomes" id="UP000324222">
    <property type="component" value="Unassembled WGS sequence"/>
</dbReference>
<evidence type="ECO:0000313" key="1">
    <source>
        <dbReference type="EMBL" id="MPC71443.1"/>
    </source>
</evidence>
<reference evidence="1 2" key="1">
    <citation type="submission" date="2019-05" db="EMBL/GenBank/DDBJ databases">
        <title>Another draft genome of Portunus trituberculatus and its Hox gene families provides insights of decapod evolution.</title>
        <authorList>
            <person name="Jeong J.-H."/>
            <person name="Song I."/>
            <person name="Kim S."/>
            <person name="Choi T."/>
            <person name="Kim D."/>
            <person name="Ryu S."/>
            <person name="Kim W."/>
        </authorList>
    </citation>
    <scope>NUCLEOTIDE SEQUENCE [LARGE SCALE GENOMIC DNA]</scope>
    <source>
        <tissue evidence="1">Muscle</tissue>
    </source>
</reference>
<organism evidence="1 2">
    <name type="scientific">Portunus trituberculatus</name>
    <name type="common">Swimming crab</name>
    <name type="synonym">Neptunus trituberculatus</name>
    <dbReference type="NCBI Taxonomy" id="210409"/>
    <lineage>
        <taxon>Eukaryota</taxon>
        <taxon>Metazoa</taxon>
        <taxon>Ecdysozoa</taxon>
        <taxon>Arthropoda</taxon>
        <taxon>Crustacea</taxon>
        <taxon>Multicrustacea</taxon>
        <taxon>Malacostraca</taxon>
        <taxon>Eumalacostraca</taxon>
        <taxon>Eucarida</taxon>
        <taxon>Decapoda</taxon>
        <taxon>Pleocyemata</taxon>
        <taxon>Brachyura</taxon>
        <taxon>Eubrachyura</taxon>
        <taxon>Portunoidea</taxon>
        <taxon>Portunidae</taxon>
        <taxon>Portuninae</taxon>
        <taxon>Portunus</taxon>
    </lineage>
</organism>
<proteinExistence type="predicted"/>
<keyword evidence="2" id="KW-1185">Reference proteome</keyword>
<dbReference type="EMBL" id="VSRR010032881">
    <property type="protein sequence ID" value="MPC71443.1"/>
    <property type="molecule type" value="Genomic_DNA"/>
</dbReference>